<evidence type="ECO:0000256" key="1">
    <source>
        <dbReference type="SAM" id="MobiDB-lite"/>
    </source>
</evidence>
<dbReference type="Proteomes" id="UP000762676">
    <property type="component" value="Unassembled WGS sequence"/>
</dbReference>
<feature type="region of interest" description="Disordered" evidence="1">
    <location>
        <begin position="49"/>
        <end position="80"/>
    </location>
</feature>
<name>A0AAV4FZ51_9GAST</name>
<accession>A0AAV4FZ51</accession>
<reference evidence="2 3" key="1">
    <citation type="journal article" date="2021" name="Elife">
        <title>Chloroplast acquisition without the gene transfer in kleptoplastic sea slugs, Plakobranchus ocellatus.</title>
        <authorList>
            <person name="Maeda T."/>
            <person name="Takahashi S."/>
            <person name="Yoshida T."/>
            <person name="Shimamura S."/>
            <person name="Takaki Y."/>
            <person name="Nagai Y."/>
            <person name="Toyoda A."/>
            <person name="Suzuki Y."/>
            <person name="Arimoto A."/>
            <person name="Ishii H."/>
            <person name="Satoh N."/>
            <person name="Nishiyama T."/>
            <person name="Hasebe M."/>
            <person name="Maruyama T."/>
            <person name="Minagawa J."/>
            <person name="Obokata J."/>
            <person name="Shigenobu S."/>
        </authorList>
    </citation>
    <scope>NUCLEOTIDE SEQUENCE [LARGE SCALE GENOMIC DNA]</scope>
</reference>
<gene>
    <name evidence="2" type="ORF">ElyMa_003996800</name>
</gene>
<dbReference type="EMBL" id="BMAT01008133">
    <property type="protein sequence ID" value="GFR78539.1"/>
    <property type="molecule type" value="Genomic_DNA"/>
</dbReference>
<evidence type="ECO:0000313" key="3">
    <source>
        <dbReference type="Proteomes" id="UP000762676"/>
    </source>
</evidence>
<protein>
    <submittedName>
        <fullName evidence="2">Uncharacterized protein</fullName>
    </submittedName>
</protein>
<keyword evidence="3" id="KW-1185">Reference proteome</keyword>
<dbReference type="AlphaFoldDB" id="A0AAV4FZ51"/>
<evidence type="ECO:0000313" key="2">
    <source>
        <dbReference type="EMBL" id="GFR78539.1"/>
    </source>
</evidence>
<sequence length="80" mass="9141">MFRKMKKSLSKARDYITGTDRIARRETGQRRNASIRLMVPRPHLFCPVTPQHSPQPPPHLCSQPGLDQPETGWGKAWSTC</sequence>
<comment type="caution">
    <text evidence="2">The sequence shown here is derived from an EMBL/GenBank/DDBJ whole genome shotgun (WGS) entry which is preliminary data.</text>
</comment>
<organism evidence="2 3">
    <name type="scientific">Elysia marginata</name>
    <dbReference type="NCBI Taxonomy" id="1093978"/>
    <lineage>
        <taxon>Eukaryota</taxon>
        <taxon>Metazoa</taxon>
        <taxon>Spiralia</taxon>
        <taxon>Lophotrochozoa</taxon>
        <taxon>Mollusca</taxon>
        <taxon>Gastropoda</taxon>
        <taxon>Heterobranchia</taxon>
        <taxon>Euthyneura</taxon>
        <taxon>Panpulmonata</taxon>
        <taxon>Sacoglossa</taxon>
        <taxon>Placobranchoidea</taxon>
        <taxon>Plakobranchidae</taxon>
        <taxon>Elysia</taxon>
    </lineage>
</organism>
<proteinExistence type="predicted"/>